<dbReference type="SMART" id="SM00487">
    <property type="entry name" value="DEXDc"/>
    <property type="match status" value="1"/>
</dbReference>
<evidence type="ECO:0000256" key="4">
    <source>
        <dbReference type="SAM" id="MobiDB-lite"/>
    </source>
</evidence>
<dbReference type="Gene3D" id="3.40.50.300">
    <property type="entry name" value="P-loop containing nucleotide triphosphate hydrolases"/>
    <property type="match status" value="2"/>
</dbReference>
<evidence type="ECO:0000313" key="8">
    <source>
        <dbReference type="Proteomes" id="UP001596191"/>
    </source>
</evidence>
<dbReference type="EMBL" id="JBHSSJ010000004">
    <property type="protein sequence ID" value="MFC6274956.1"/>
    <property type="molecule type" value="Genomic_DNA"/>
</dbReference>
<organism evidence="7 8">
    <name type="scientific">Levilactobacillus tangyuanensis</name>
    <dbReference type="NCBI Taxonomy" id="2486021"/>
    <lineage>
        <taxon>Bacteria</taxon>
        <taxon>Bacillati</taxon>
        <taxon>Bacillota</taxon>
        <taxon>Bacilli</taxon>
        <taxon>Lactobacillales</taxon>
        <taxon>Lactobacillaceae</taxon>
        <taxon>Levilactobacillus</taxon>
    </lineage>
</organism>
<dbReference type="InterPro" id="IPR011545">
    <property type="entry name" value="DEAD/DEAH_box_helicase_dom"/>
</dbReference>
<keyword evidence="8" id="KW-1185">Reference proteome</keyword>
<evidence type="ECO:0000313" key="7">
    <source>
        <dbReference type="EMBL" id="MFC6274956.1"/>
    </source>
</evidence>
<dbReference type="Proteomes" id="UP001596191">
    <property type="component" value="Unassembled WGS sequence"/>
</dbReference>
<evidence type="ECO:0000259" key="5">
    <source>
        <dbReference type="PROSITE" id="PS51192"/>
    </source>
</evidence>
<keyword evidence="7" id="KW-0378">Hydrolase</keyword>
<dbReference type="SMART" id="SM00490">
    <property type="entry name" value="HELICc"/>
    <property type="match status" value="1"/>
</dbReference>
<dbReference type="InterPro" id="IPR001650">
    <property type="entry name" value="Helicase_C-like"/>
</dbReference>
<reference evidence="8" key="1">
    <citation type="journal article" date="2019" name="Int. J. Syst. Evol. Microbiol.">
        <title>The Global Catalogue of Microorganisms (GCM) 10K type strain sequencing project: providing services to taxonomists for standard genome sequencing and annotation.</title>
        <authorList>
            <consortium name="The Broad Institute Genomics Platform"/>
            <consortium name="The Broad Institute Genome Sequencing Center for Infectious Disease"/>
            <person name="Wu L."/>
            <person name="Ma J."/>
        </authorList>
    </citation>
    <scope>NUCLEOTIDE SEQUENCE [LARGE SCALE GENOMIC DNA]</scope>
    <source>
        <strain evidence="8">CCM 8907</strain>
    </source>
</reference>
<dbReference type="Pfam" id="PF00270">
    <property type="entry name" value="DEAD"/>
    <property type="match status" value="1"/>
</dbReference>
<dbReference type="PROSITE" id="PS51192">
    <property type="entry name" value="HELICASE_ATP_BIND_1"/>
    <property type="match status" value="1"/>
</dbReference>
<dbReference type="PANTHER" id="PTHR30580:SF1">
    <property type="entry name" value="COMF OPERON PROTEIN 1"/>
    <property type="match status" value="1"/>
</dbReference>
<dbReference type="PANTHER" id="PTHR30580">
    <property type="entry name" value="PRIMOSOMAL PROTEIN N"/>
    <property type="match status" value="1"/>
</dbReference>
<feature type="domain" description="Helicase ATP-binding" evidence="5">
    <location>
        <begin position="104"/>
        <end position="256"/>
    </location>
</feature>
<accession>A0ABW1TM94</accession>
<keyword evidence="7" id="KW-0347">Helicase</keyword>
<comment type="caution">
    <text evidence="7">The sequence shown here is derived from an EMBL/GenBank/DDBJ whole genome shotgun (WGS) entry which is preliminary data.</text>
</comment>
<feature type="region of interest" description="Disordered" evidence="4">
    <location>
        <begin position="1"/>
        <end position="22"/>
    </location>
</feature>
<evidence type="ECO:0000256" key="2">
    <source>
        <dbReference type="ARBA" id="ARBA00022840"/>
    </source>
</evidence>
<feature type="domain" description="Helicase C-terminal" evidence="6">
    <location>
        <begin position="288"/>
        <end position="436"/>
    </location>
</feature>
<dbReference type="InterPro" id="IPR014001">
    <property type="entry name" value="Helicase_ATP-bd"/>
</dbReference>
<keyword evidence="2" id="KW-0067">ATP-binding</keyword>
<dbReference type="RefSeq" id="WP_125640374.1">
    <property type="nucleotide sequence ID" value="NZ_JBHSSJ010000004.1"/>
</dbReference>
<name>A0ABW1TM94_9LACO</name>
<dbReference type="PROSITE" id="PS51194">
    <property type="entry name" value="HELICASE_CTER"/>
    <property type="match status" value="1"/>
</dbReference>
<dbReference type="InterPro" id="IPR027417">
    <property type="entry name" value="P-loop_NTPase"/>
</dbReference>
<keyword evidence="1" id="KW-0547">Nucleotide-binding</keyword>
<evidence type="ECO:0000256" key="1">
    <source>
        <dbReference type="ARBA" id="ARBA00022741"/>
    </source>
</evidence>
<dbReference type="Pfam" id="PF00271">
    <property type="entry name" value="Helicase_C"/>
    <property type="match status" value="1"/>
</dbReference>
<gene>
    <name evidence="7" type="ORF">ACFQET_05445</name>
</gene>
<evidence type="ECO:0000259" key="6">
    <source>
        <dbReference type="PROSITE" id="PS51194"/>
    </source>
</evidence>
<proteinExistence type="predicted"/>
<dbReference type="SUPFAM" id="SSF52540">
    <property type="entry name" value="P-loop containing nucleoside triphosphate hydrolases"/>
    <property type="match status" value="1"/>
</dbReference>
<keyword evidence="3" id="KW-0238">DNA-binding</keyword>
<evidence type="ECO:0000256" key="3">
    <source>
        <dbReference type="ARBA" id="ARBA00023125"/>
    </source>
</evidence>
<dbReference type="GO" id="GO:0004386">
    <property type="term" value="F:helicase activity"/>
    <property type="evidence" value="ECO:0007669"/>
    <property type="project" value="UniProtKB-KW"/>
</dbReference>
<protein>
    <submittedName>
        <fullName evidence="7">Helicase-related protein</fullName>
    </submittedName>
</protein>
<sequence>MLSEKKWFGRQISEPPSHGAGRPALVPVGTEWCCQRCHQRVRSTDRLANGTSYCRHCLQMGRLTTRDKLYTIPEPNRFSHRAAATLSWLGTLSPQQQQAAQAVLQHLQRRQNHLLWAVTGAGKTEITFPALAWALAKGWRIAWCSPRVDVCLELAPRLRQAFATTSQVLLYGGQPLPYIYCQLTVCTTHQLLRFQEAFDWIIVDEVDAFPLRSSPMLQMAIQHAQKATGSHLLLTATPGPELQRLVRRRALAVTYVPLRYHCVLLPQIHVQIVWHWRQRLENGRLPAKLVRHVQRYLADGQPFLLFVPHVADLRPIQLALARVGILEAVTVHAGDPKRQEKVLAMRGQRIPFLITTTILERGVTFANVAVIIFGGDDGVFSTAALVQIAGRVGRSAQFPTGEVTCYCHSQTRAVLAAQRMIAQLNQQGKRLGGRIR</sequence>